<sequence length="152" mass="18042">MYDNEHLCMDLILNIRKINRLLDKYTKYLNQKYNITLPQLICLYEIKKERSINLTELTRRVNLNNSAITGIIDRLELKGYVQRVKSGKDRRIINIELTEKGTDFVDRSFQVLEEDCFFEKNKFDEQAIIDLIKSIQKITDSIDPEVKKIKIN</sequence>
<evidence type="ECO:0000313" key="5">
    <source>
        <dbReference type="EMBL" id="HCW93510.1"/>
    </source>
</evidence>
<dbReference type="InterPro" id="IPR023187">
    <property type="entry name" value="Tscrpt_reg_MarR-type_CS"/>
</dbReference>
<name>A0A3D5QCX0_FLESI</name>
<dbReference type="InterPro" id="IPR036390">
    <property type="entry name" value="WH_DNA-bd_sf"/>
</dbReference>
<organism evidence="5 6">
    <name type="scientific">Flexistipes sinusarabici</name>
    <dbReference type="NCBI Taxonomy" id="2352"/>
    <lineage>
        <taxon>Bacteria</taxon>
        <taxon>Pseudomonadati</taxon>
        <taxon>Deferribacterota</taxon>
        <taxon>Deferribacteres</taxon>
        <taxon>Deferribacterales</taxon>
        <taxon>Flexistipitaceae</taxon>
        <taxon>Flexistipes</taxon>
    </lineage>
</organism>
<reference evidence="5 6" key="1">
    <citation type="journal article" date="2018" name="Nat. Biotechnol.">
        <title>A standardized bacterial taxonomy based on genome phylogeny substantially revises the tree of life.</title>
        <authorList>
            <person name="Parks D.H."/>
            <person name="Chuvochina M."/>
            <person name="Waite D.W."/>
            <person name="Rinke C."/>
            <person name="Skarshewski A."/>
            <person name="Chaumeil P.A."/>
            <person name="Hugenholtz P."/>
        </authorList>
    </citation>
    <scope>NUCLEOTIDE SEQUENCE [LARGE SCALE GENOMIC DNA]</scope>
    <source>
        <strain evidence="5">UBA8672</strain>
    </source>
</reference>
<keyword evidence="3" id="KW-0804">Transcription</keyword>
<dbReference type="InterPro" id="IPR000835">
    <property type="entry name" value="HTH_MarR-typ"/>
</dbReference>
<keyword evidence="2" id="KW-0238">DNA-binding</keyword>
<dbReference type="PRINTS" id="PR00598">
    <property type="entry name" value="HTHMARR"/>
</dbReference>
<dbReference type="PROSITE" id="PS50995">
    <property type="entry name" value="HTH_MARR_2"/>
    <property type="match status" value="1"/>
</dbReference>
<evidence type="ECO:0000259" key="4">
    <source>
        <dbReference type="PROSITE" id="PS50995"/>
    </source>
</evidence>
<dbReference type="PANTHER" id="PTHR42756">
    <property type="entry name" value="TRANSCRIPTIONAL REGULATOR, MARR"/>
    <property type="match status" value="1"/>
</dbReference>
<dbReference type="Pfam" id="PF01047">
    <property type="entry name" value="MarR"/>
    <property type="match status" value="1"/>
</dbReference>
<proteinExistence type="predicted"/>
<dbReference type="GO" id="GO:0003677">
    <property type="term" value="F:DNA binding"/>
    <property type="evidence" value="ECO:0007669"/>
    <property type="project" value="UniProtKB-KW"/>
</dbReference>
<keyword evidence="1" id="KW-0805">Transcription regulation</keyword>
<dbReference type="PANTHER" id="PTHR42756:SF1">
    <property type="entry name" value="TRANSCRIPTIONAL REPRESSOR OF EMRAB OPERON"/>
    <property type="match status" value="1"/>
</dbReference>
<protein>
    <submittedName>
        <fullName evidence="5">MarR family transcriptional regulator</fullName>
    </submittedName>
</protein>
<evidence type="ECO:0000256" key="1">
    <source>
        <dbReference type="ARBA" id="ARBA00023015"/>
    </source>
</evidence>
<dbReference type="AlphaFoldDB" id="A0A3D5QCX0"/>
<dbReference type="Proteomes" id="UP000262325">
    <property type="component" value="Unassembled WGS sequence"/>
</dbReference>
<dbReference type="EMBL" id="DPPF01000154">
    <property type="protein sequence ID" value="HCW93510.1"/>
    <property type="molecule type" value="Genomic_DNA"/>
</dbReference>
<evidence type="ECO:0000313" key="6">
    <source>
        <dbReference type="Proteomes" id="UP000262325"/>
    </source>
</evidence>
<evidence type="ECO:0000256" key="3">
    <source>
        <dbReference type="ARBA" id="ARBA00023163"/>
    </source>
</evidence>
<dbReference type="InterPro" id="IPR036388">
    <property type="entry name" value="WH-like_DNA-bd_sf"/>
</dbReference>
<dbReference type="PROSITE" id="PS01117">
    <property type="entry name" value="HTH_MARR_1"/>
    <property type="match status" value="1"/>
</dbReference>
<comment type="caution">
    <text evidence="5">The sequence shown here is derived from an EMBL/GenBank/DDBJ whole genome shotgun (WGS) entry which is preliminary data.</text>
</comment>
<gene>
    <name evidence="5" type="ORF">DHM44_07490</name>
</gene>
<dbReference type="SUPFAM" id="SSF46785">
    <property type="entry name" value="Winged helix' DNA-binding domain"/>
    <property type="match status" value="1"/>
</dbReference>
<dbReference type="GO" id="GO:0003700">
    <property type="term" value="F:DNA-binding transcription factor activity"/>
    <property type="evidence" value="ECO:0007669"/>
    <property type="project" value="InterPro"/>
</dbReference>
<dbReference type="SMART" id="SM00347">
    <property type="entry name" value="HTH_MARR"/>
    <property type="match status" value="1"/>
</dbReference>
<feature type="domain" description="HTH marR-type" evidence="4">
    <location>
        <begin position="8"/>
        <end position="140"/>
    </location>
</feature>
<evidence type="ECO:0000256" key="2">
    <source>
        <dbReference type="ARBA" id="ARBA00023125"/>
    </source>
</evidence>
<dbReference type="Gene3D" id="1.10.10.10">
    <property type="entry name" value="Winged helix-like DNA-binding domain superfamily/Winged helix DNA-binding domain"/>
    <property type="match status" value="1"/>
</dbReference>
<accession>A0A3D5QCX0</accession>